<dbReference type="PANTHER" id="PTHR21483">
    <property type="entry name" value="RNA POLYMERASE II-ASSOCIATED PROTEIN 1"/>
    <property type="match status" value="1"/>
</dbReference>
<evidence type="ECO:0000313" key="4">
    <source>
        <dbReference type="WBParaSite" id="PSU_v2.g17445.t1"/>
    </source>
</evidence>
<feature type="domain" description="RPAP1/MINIYO-like TPR repeats" evidence="2">
    <location>
        <begin position="220"/>
        <end position="445"/>
    </location>
</feature>
<organism evidence="3 4">
    <name type="scientific">Panagrolaimus superbus</name>
    <dbReference type="NCBI Taxonomy" id="310955"/>
    <lineage>
        <taxon>Eukaryota</taxon>
        <taxon>Metazoa</taxon>
        <taxon>Ecdysozoa</taxon>
        <taxon>Nematoda</taxon>
        <taxon>Chromadorea</taxon>
        <taxon>Rhabditida</taxon>
        <taxon>Tylenchina</taxon>
        <taxon>Panagrolaimomorpha</taxon>
        <taxon>Panagrolaimoidea</taxon>
        <taxon>Panagrolaimidae</taxon>
        <taxon>Panagrolaimus</taxon>
    </lineage>
</organism>
<proteinExistence type="predicted"/>
<accession>A0A914YFA9</accession>
<dbReference type="Pfam" id="PF08621">
    <property type="entry name" value="RPAP1_N"/>
    <property type="match status" value="1"/>
</dbReference>
<evidence type="ECO:0000259" key="2">
    <source>
        <dbReference type="Pfam" id="PF25766"/>
    </source>
</evidence>
<sequence>MKTWILKKISENDIEIENMRKIKNMTLEDIAAARDEILERFDPSIIEFLKRRKVNETKGETSAAYNDSKKKVSKFRLKRMEGETETPHKSEEINEPANEEVKNLEFFNFDDPSGSDKNAKFSRLAMNAVQMDLASKSYGLTAPRQQTAWISIFDKLAAPNSSSESDELINLAIQNISKIKELYIEEVLVSENKTKLEFAADVKPASDGSWMFVPIRRVLDAVEDKRPPSADDAEIIRLTFLFSVLFLKRQSTLMHLFASPSDALCCVAEVFLLGPEIFHDNIIDRAITVLLDEYFIPYGEKGKLAFAATKPIARLDAFLPFYYDLMKKYEQYGGGCSTFSRTLFMMACMNSVSQDALLLLLNVWDPGCVIVRQCDISSSHMQPILQYLINNRKANHFYIESELFLQYGRLLTLYAVAIRDEKVIRQRNPGLFNLAATEIGEFIKFWKTSKQDDIARREEVSFLSEKLIEATSSFINF</sequence>
<dbReference type="WBParaSite" id="PSU_v2.g17445.t1">
    <property type="protein sequence ID" value="PSU_v2.g17445.t1"/>
    <property type="gene ID" value="PSU_v2.g17445"/>
</dbReference>
<name>A0A914YFA9_9BILA</name>
<dbReference type="InterPro" id="IPR057989">
    <property type="entry name" value="TPR_RPAP1/MINIYO-like"/>
</dbReference>
<dbReference type="AlphaFoldDB" id="A0A914YFA9"/>
<evidence type="ECO:0000259" key="1">
    <source>
        <dbReference type="Pfam" id="PF08621"/>
    </source>
</evidence>
<dbReference type="GO" id="GO:0006366">
    <property type="term" value="P:transcription by RNA polymerase II"/>
    <property type="evidence" value="ECO:0007669"/>
    <property type="project" value="InterPro"/>
</dbReference>
<protein>
    <submittedName>
        <fullName evidence="4">RNA polymerase II-associated protein 1 N-terminal domain-containing protein</fullName>
    </submittedName>
</protein>
<feature type="domain" description="RPAP1 N-terminal" evidence="1">
    <location>
        <begin position="13"/>
        <end position="53"/>
    </location>
</feature>
<dbReference type="InterPro" id="IPR039913">
    <property type="entry name" value="RPAP1/Rba50"/>
</dbReference>
<dbReference type="PANTHER" id="PTHR21483:SF18">
    <property type="entry name" value="RNA POLYMERASE II-ASSOCIATED PROTEIN 1"/>
    <property type="match status" value="1"/>
</dbReference>
<reference evidence="4" key="1">
    <citation type="submission" date="2022-11" db="UniProtKB">
        <authorList>
            <consortium name="WormBaseParasite"/>
        </authorList>
    </citation>
    <scope>IDENTIFICATION</scope>
</reference>
<dbReference type="Proteomes" id="UP000887577">
    <property type="component" value="Unplaced"/>
</dbReference>
<evidence type="ECO:0000313" key="3">
    <source>
        <dbReference type="Proteomes" id="UP000887577"/>
    </source>
</evidence>
<keyword evidence="3" id="KW-1185">Reference proteome</keyword>
<dbReference type="Pfam" id="PF25766">
    <property type="entry name" value="TPR_RPAP1"/>
    <property type="match status" value="1"/>
</dbReference>
<dbReference type="InterPro" id="IPR013930">
    <property type="entry name" value="RPAP1_N"/>
</dbReference>